<dbReference type="GO" id="GO:0090114">
    <property type="term" value="P:COPII-coated vesicle budding"/>
    <property type="evidence" value="ECO:0007669"/>
    <property type="project" value="TreeGrafter"/>
</dbReference>
<feature type="repeat" description="WD" evidence="11">
    <location>
        <begin position="227"/>
        <end position="261"/>
    </location>
</feature>
<dbReference type="EMBL" id="BTCM01000003">
    <property type="protein sequence ID" value="GMK57102.1"/>
    <property type="molecule type" value="Genomic_DNA"/>
</dbReference>
<dbReference type="GO" id="GO:0006606">
    <property type="term" value="P:protein import into nucleus"/>
    <property type="evidence" value="ECO:0007669"/>
    <property type="project" value="TreeGrafter"/>
</dbReference>
<dbReference type="GO" id="GO:0030127">
    <property type="term" value="C:COPII vesicle coat"/>
    <property type="evidence" value="ECO:0007669"/>
    <property type="project" value="TreeGrafter"/>
</dbReference>
<evidence type="ECO:0000256" key="1">
    <source>
        <dbReference type="ARBA" id="ARBA00004567"/>
    </source>
</evidence>
<protein>
    <recommendedName>
        <fullName evidence="14">WD40 repeat-like protein</fullName>
    </recommendedName>
</protein>
<dbReference type="GO" id="GO:0032527">
    <property type="term" value="P:protein exit from endoplasmic reticulum"/>
    <property type="evidence" value="ECO:0007669"/>
    <property type="project" value="TreeGrafter"/>
</dbReference>
<reference evidence="12" key="2">
    <citation type="submission" date="2023-06" db="EMBL/GenBank/DDBJ databases">
        <authorList>
            <person name="Kobayashi Y."/>
            <person name="Kayamori A."/>
            <person name="Aoki K."/>
            <person name="Shiwa Y."/>
            <person name="Fujita N."/>
            <person name="Sugita T."/>
            <person name="Iwasaki W."/>
            <person name="Tanaka N."/>
            <person name="Takashima M."/>
        </authorList>
    </citation>
    <scope>NUCLEOTIDE SEQUENCE</scope>
    <source>
        <strain evidence="12">HIS016</strain>
    </source>
</reference>
<keyword evidence="5" id="KW-0677">Repeat</keyword>
<proteinExistence type="inferred from homology"/>
<evidence type="ECO:0000256" key="7">
    <source>
        <dbReference type="ARBA" id="ARBA00022927"/>
    </source>
</evidence>
<evidence type="ECO:0000256" key="4">
    <source>
        <dbReference type="ARBA" id="ARBA00022574"/>
    </source>
</evidence>
<dbReference type="InterPro" id="IPR015943">
    <property type="entry name" value="WD40/YVTN_repeat-like_dom_sf"/>
</dbReference>
<keyword evidence="3" id="KW-0813">Transport</keyword>
<evidence type="ECO:0000256" key="2">
    <source>
        <dbReference type="ARBA" id="ARBA00010102"/>
    </source>
</evidence>
<comment type="caution">
    <text evidence="12">The sequence shown here is derived from an EMBL/GenBank/DDBJ whole genome shotgun (WGS) entry which is preliminary data.</text>
</comment>
<keyword evidence="8" id="KW-0811">Translocation</keyword>
<dbReference type="PANTHER" id="PTHR11024:SF2">
    <property type="entry name" value="PROTEIN SEC13 HOMOLOG"/>
    <property type="match status" value="1"/>
</dbReference>
<evidence type="ECO:0000256" key="3">
    <source>
        <dbReference type="ARBA" id="ARBA00022448"/>
    </source>
</evidence>
<dbReference type="GO" id="GO:0031080">
    <property type="term" value="C:nuclear pore outer ring"/>
    <property type="evidence" value="ECO:0007669"/>
    <property type="project" value="TreeGrafter"/>
</dbReference>
<dbReference type="GO" id="GO:0051028">
    <property type="term" value="P:mRNA transport"/>
    <property type="evidence" value="ECO:0007669"/>
    <property type="project" value="UniProtKB-KW"/>
</dbReference>
<comment type="subcellular location">
    <subcellularLocation>
        <location evidence="1">Nucleus</location>
        <location evidence="1">Nuclear pore complex</location>
    </subcellularLocation>
</comment>
<dbReference type="InterPro" id="IPR001680">
    <property type="entry name" value="WD40_rpt"/>
</dbReference>
<dbReference type="Pfam" id="PF00400">
    <property type="entry name" value="WD40"/>
    <property type="match status" value="5"/>
</dbReference>
<dbReference type="SMART" id="SM00320">
    <property type="entry name" value="WD40"/>
    <property type="match status" value="6"/>
</dbReference>
<keyword evidence="13" id="KW-1185">Reference proteome</keyword>
<dbReference type="AlphaFoldDB" id="A0AAD3TV79"/>
<keyword evidence="4 11" id="KW-0853">WD repeat</keyword>
<dbReference type="PANTHER" id="PTHR11024">
    <property type="entry name" value="NUCLEAR PORE COMPLEX PROTEIN SEC13 / SEH1 FAMILY MEMBER"/>
    <property type="match status" value="1"/>
</dbReference>
<name>A0AAD3TV79_9TREE</name>
<evidence type="ECO:0000256" key="10">
    <source>
        <dbReference type="ARBA" id="ARBA00023242"/>
    </source>
</evidence>
<dbReference type="InterPro" id="IPR036322">
    <property type="entry name" value="WD40_repeat_dom_sf"/>
</dbReference>
<dbReference type="SUPFAM" id="SSF50978">
    <property type="entry name" value="WD40 repeat-like"/>
    <property type="match status" value="1"/>
</dbReference>
<evidence type="ECO:0000256" key="8">
    <source>
        <dbReference type="ARBA" id="ARBA00023010"/>
    </source>
</evidence>
<organism evidence="12 13">
    <name type="scientific">Cutaneotrichosporon spelunceum</name>
    <dbReference type="NCBI Taxonomy" id="1672016"/>
    <lineage>
        <taxon>Eukaryota</taxon>
        <taxon>Fungi</taxon>
        <taxon>Dikarya</taxon>
        <taxon>Basidiomycota</taxon>
        <taxon>Agaricomycotina</taxon>
        <taxon>Tremellomycetes</taxon>
        <taxon>Trichosporonales</taxon>
        <taxon>Trichosporonaceae</taxon>
        <taxon>Cutaneotrichosporon</taxon>
    </lineage>
</organism>
<keyword evidence="10" id="KW-0539">Nucleus</keyword>
<evidence type="ECO:0000256" key="9">
    <source>
        <dbReference type="ARBA" id="ARBA00023132"/>
    </source>
</evidence>
<dbReference type="InterPro" id="IPR037363">
    <property type="entry name" value="Sec13/Seh1_fam"/>
</dbReference>
<sequence length="332" mass="35477">MAAAQVSKAIPVETQHEDMIHDAQLDYYGKRLATASSDKTIRIFNTVKGEAKGEPVVLKGHTAPVWQVAWAHPSFGSILASCSYDGRVFIWKEVGSGAGKSSGGEVQDGWERIKEHTLHSASVNSIAWAPYDLGPMLACASSDGKISVLTFQNDGSTDAVIFNAHGSGANAVSWAPSVLANPVGAKPGQPQQSITSSKRFVSGGSDNAIRIWSFDEAAKKWVEEEEIKEHDNWVRDVAWAPNIGLPGMYIASASEDRTVKIHTRASQDSAWQSTALLPGAPASSDPHFPAAVWRVSWSIAGNILAVSCGDGKVSLWKEGVGKGWECVSDFSS</sequence>
<feature type="repeat" description="WD" evidence="11">
    <location>
        <begin position="58"/>
        <end position="92"/>
    </location>
</feature>
<accession>A0AAD3TV79</accession>
<dbReference type="PROSITE" id="PS50294">
    <property type="entry name" value="WD_REPEATS_REGION"/>
    <property type="match status" value="1"/>
</dbReference>
<evidence type="ECO:0000256" key="11">
    <source>
        <dbReference type="PROSITE-ProRule" id="PRU00221"/>
    </source>
</evidence>
<dbReference type="PROSITE" id="PS50082">
    <property type="entry name" value="WD_REPEATS_2"/>
    <property type="match status" value="2"/>
</dbReference>
<dbReference type="GO" id="GO:0005198">
    <property type="term" value="F:structural molecule activity"/>
    <property type="evidence" value="ECO:0007669"/>
    <property type="project" value="InterPro"/>
</dbReference>
<evidence type="ECO:0008006" key="14">
    <source>
        <dbReference type="Google" id="ProtNLM"/>
    </source>
</evidence>
<keyword evidence="9" id="KW-0906">Nuclear pore complex</keyword>
<reference evidence="12" key="1">
    <citation type="journal article" date="2023" name="BMC Genomics">
        <title>Chromosome-level genome assemblies of Cutaneotrichosporon spp. (Trichosporonales, Basidiomycota) reveal imbalanced evolution between nucleotide sequences and chromosome synteny.</title>
        <authorList>
            <person name="Kobayashi Y."/>
            <person name="Kayamori A."/>
            <person name="Aoki K."/>
            <person name="Shiwa Y."/>
            <person name="Matsutani M."/>
            <person name="Fujita N."/>
            <person name="Sugita T."/>
            <person name="Iwasaki W."/>
            <person name="Tanaka N."/>
            <person name="Takashima M."/>
        </authorList>
    </citation>
    <scope>NUCLEOTIDE SEQUENCE</scope>
    <source>
        <strain evidence="12">HIS016</strain>
    </source>
</reference>
<keyword evidence="6" id="KW-0509">mRNA transport</keyword>
<evidence type="ECO:0000256" key="6">
    <source>
        <dbReference type="ARBA" id="ARBA00022816"/>
    </source>
</evidence>
<evidence type="ECO:0000313" key="13">
    <source>
        <dbReference type="Proteomes" id="UP001222932"/>
    </source>
</evidence>
<dbReference type="Gene3D" id="2.130.10.10">
    <property type="entry name" value="YVTN repeat-like/Quinoprotein amine dehydrogenase"/>
    <property type="match status" value="1"/>
</dbReference>
<evidence type="ECO:0000313" key="12">
    <source>
        <dbReference type="EMBL" id="GMK57102.1"/>
    </source>
</evidence>
<comment type="similarity">
    <text evidence="2">Belongs to the WD repeat SEC13 family.</text>
</comment>
<evidence type="ECO:0000256" key="5">
    <source>
        <dbReference type="ARBA" id="ARBA00022737"/>
    </source>
</evidence>
<dbReference type="GO" id="GO:0032008">
    <property type="term" value="P:positive regulation of TOR signaling"/>
    <property type="evidence" value="ECO:0007669"/>
    <property type="project" value="TreeGrafter"/>
</dbReference>
<keyword evidence="7" id="KW-0653">Protein transport</keyword>
<gene>
    <name evidence="12" type="primary">SEC13</name>
    <name evidence="12" type="ORF">CspeluHIS016_0309420</name>
</gene>
<dbReference type="Proteomes" id="UP001222932">
    <property type="component" value="Unassembled WGS sequence"/>
</dbReference>